<gene>
    <name evidence="11" type="ORF">HK097_004799</name>
</gene>
<comment type="subcellular location">
    <subcellularLocation>
        <location evidence="1">Nucleus</location>
    </subcellularLocation>
</comment>
<dbReference type="Pfam" id="PF24538">
    <property type="entry name" value="DUF7599"/>
    <property type="match status" value="1"/>
</dbReference>
<name>A0AAD5X3E8_9FUNG</name>
<organism evidence="11 12">
    <name type="scientific">Rhizophlyctis rosea</name>
    <dbReference type="NCBI Taxonomy" id="64517"/>
    <lineage>
        <taxon>Eukaryota</taxon>
        <taxon>Fungi</taxon>
        <taxon>Fungi incertae sedis</taxon>
        <taxon>Chytridiomycota</taxon>
        <taxon>Chytridiomycota incertae sedis</taxon>
        <taxon>Chytridiomycetes</taxon>
        <taxon>Rhizophlyctidales</taxon>
        <taxon>Rhizophlyctidaceae</taxon>
        <taxon>Rhizophlyctis</taxon>
    </lineage>
</organism>
<evidence type="ECO:0000256" key="3">
    <source>
        <dbReference type="ARBA" id="ARBA00022723"/>
    </source>
</evidence>
<dbReference type="SUPFAM" id="SSF57903">
    <property type="entry name" value="FYVE/PHD zinc finger"/>
    <property type="match status" value="1"/>
</dbReference>
<keyword evidence="6" id="KW-0238">DNA-binding</keyword>
<keyword evidence="12" id="KW-1185">Reference proteome</keyword>
<feature type="region of interest" description="Disordered" evidence="9">
    <location>
        <begin position="62"/>
        <end position="123"/>
    </location>
</feature>
<dbReference type="GO" id="GO:0042791">
    <property type="term" value="P:5S class rRNA transcription by RNA polymerase III"/>
    <property type="evidence" value="ECO:0007669"/>
    <property type="project" value="TreeGrafter"/>
</dbReference>
<evidence type="ECO:0000313" key="12">
    <source>
        <dbReference type="Proteomes" id="UP001212841"/>
    </source>
</evidence>
<dbReference type="Pfam" id="PF24101">
    <property type="entry name" value="WHD_GTF3C1"/>
    <property type="match status" value="1"/>
</dbReference>
<feature type="compositionally biased region" description="Basic residues" evidence="9">
    <location>
        <begin position="77"/>
        <end position="87"/>
    </location>
</feature>
<dbReference type="PANTHER" id="PTHR15180">
    <property type="entry name" value="GENERAL TRANSCRIPTION FACTOR 3C POLYPEPTIDE 1"/>
    <property type="match status" value="1"/>
</dbReference>
<feature type="region of interest" description="Disordered" evidence="9">
    <location>
        <begin position="515"/>
        <end position="582"/>
    </location>
</feature>
<dbReference type="GO" id="GO:0008270">
    <property type="term" value="F:zinc ion binding"/>
    <property type="evidence" value="ECO:0007669"/>
    <property type="project" value="UniProtKB-KW"/>
</dbReference>
<keyword evidence="2" id="KW-0597">Phosphoprotein</keyword>
<dbReference type="CDD" id="cd15545">
    <property type="entry name" value="PHD_BAZ2A_like"/>
    <property type="match status" value="1"/>
</dbReference>
<feature type="compositionally biased region" description="Basic residues" evidence="9">
    <location>
        <begin position="1304"/>
        <end position="1313"/>
    </location>
</feature>
<feature type="compositionally biased region" description="Basic and acidic residues" evidence="9">
    <location>
        <begin position="709"/>
        <end position="723"/>
    </location>
</feature>
<feature type="compositionally biased region" description="Basic and acidic residues" evidence="9">
    <location>
        <begin position="1314"/>
        <end position="1323"/>
    </location>
</feature>
<accession>A0AAD5X3E8</accession>
<reference evidence="11" key="1">
    <citation type="submission" date="2020-05" db="EMBL/GenBank/DDBJ databases">
        <title>Phylogenomic resolution of chytrid fungi.</title>
        <authorList>
            <person name="Stajich J.E."/>
            <person name="Amses K."/>
            <person name="Simmons R."/>
            <person name="Seto K."/>
            <person name="Myers J."/>
            <person name="Bonds A."/>
            <person name="Quandt C.A."/>
            <person name="Barry K."/>
            <person name="Liu P."/>
            <person name="Grigoriev I."/>
            <person name="Longcore J.E."/>
            <person name="James T.Y."/>
        </authorList>
    </citation>
    <scope>NUCLEOTIDE SEQUENCE</scope>
    <source>
        <strain evidence="11">JEL0318</strain>
    </source>
</reference>
<keyword evidence="7" id="KW-0804">Transcription</keyword>
<feature type="compositionally biased region" description="Polar residues" evidence="9">
    <location>
        <begin position="561"/>
        <end position="572"/>
    </location>
</feature>
<dbReference type="CDD" id="cd16169">
    <property type="entry name" value="Tau138_eWH"/>
    <property type="match status" value="1"/>
</dbReference>
<dbReference type="Gene3D" id="1.10.10.10">
    <property type="entry name" value="Winged helix-like DNA-binding domain superfamily/Winged helix DNA-binding domain"/>
    <property type="match status" value="1"/>
</dbReference>
<dbReference type="InterPro" id="IPR011011">
    <property type="entry name" value="Znf_FYVE_PHD"/>
</dbReference>
<dbReference type="GO" id="GO:0005634">
    <property type="term" value="C:nucleus"/>
    <property type="evidence" value="ECO:0007669"/>
    <property type="project" value="UniProtKB-SubCell"/>
</dbReference>
<evidence type="ECO:0000313" key="11">
    <source>
        <dbReference type="EMBL" id="KAJ3053203.1"/>
    </source>
</evidence>
<evidence type="ECO:0000256" key="8">
    <source>
        <dbReference type="ARBA" id="ARBA00023242"/>
    </source>
</evidence>
<evidence type="ECO:0000256" key="4">
    <source>
        <dbReference type="ARBA" id="ARBA00022771"/>
    </source>
</evidence>
<feature type="region of interest" description="Disordered" evidence="9">
    <location>
        <begin position="1298"/>
        <end position="1331"/>
    </location>
</feature>
<dbReference type="Gene3D" id="3.30.40.10">
    <property type="entry name" value="Zinc/RING finger domain, C3HC4 (zinc finger)"/>
    <property type="match status" value="1"/>
</dbReference>
<keyword evidence="5" id="KW-0862">Zinc</keyword>
<feature type="compositionally biased region" description="Basic and acidic residues" evidence="9">
    <location>
        <begin position="1832"/>
        <end position="1842"/>
    </location>
</feature>
<protein>
    <recommendedName>
        <fullName evidence="10">Zinc finger PHD-type domain-containing protein</fullName>
    </recommendedName>
</protein>
<dbReference type="InterPro" id="IPR036390">
    <property type="entry name" value="WH_DNA-bd_sf"/>
</dbReference>
<keyword evidence="3" id="KW-0479">Metal-binding</keyword>
<sequence>MDRLWTLLDARKGEFVGTLDEFGIDLDNTVEKATYNFLDEEYQDYLWPFIVPVEHLRFTIRASRSSSSAAKTDAKGKGKAKGKRKRKQDSDDDEDEEEEEGEAHQEGGGEPPRPSGAVSREDLSGLTRREVLDKYGQSFRIIASEEQQRHAILGRNDPTFRLSPAQYSALSTIAKYRSNGISQAELAKKLGMDPRSLFHLVKVVMESNLVIKVPVVAKGTSTNLCIHTRFASDNEAFQEYQSRCSQLVGEEPTEVALGDATTFRYKEHNEDGMAVGADSGVSYHSDLVKQGVTQLLRQARDNLMVVQDLMDELKINTRNGDNFERKWFNRLIDAMVKSDYIERVNVPKRRDGFEVRGFERCVKLKKKYVAATNVTGNVAGTPRIAPHKGGLYASRKLLDADKDKSFILGEGGILAELPLEWQIYRLIVYAGDKGVTGATIQRSLNNIGPRMLTKFLARLTKPDHAPPEVLGAHRIGEFVGRERRYRYYDKDAYNRILKSQAESLDLDLQTPLAVGSAAEPEEVNEDAELAEEVRELQDGSETPDGAAPVEEMDVSPVSVLKTPSKSAASASRPQRKKKKVHYADLEAGDDLVEVAPVTESVEPVPEPISVPSPDPIANTICKKCKKDENEDLILLCDHCNAGLHMYCAKPALAEIPEGDWFCSKRCQKKGKVERPSSPPPTAPVEPPVQERPPPRIVPDGDNSEDEEFVPDHESDVDDAGHEEDNGDGETPRSAKGKRTPKARASPVRALTPVVLPTPPSAAKKVSLHGNALIPSITEAYRRQVLNRLLEEQKILEVGFLLIQSYQDIVKAHLQGPLTAAHTIDKKTLLRTGKKMEDAGEVRMLKVNVPQISGGVNIRTLFLHPSLSPEDPKVQGYIDMMADRNFLMGGKNKPFKVEVRADLEVERLADKKRKEKERARQRDGESPGWDELESPAPEANDDEPKPSAYETAPRPSPRSLPPTTPQPVMRRKKVPRQDPNSEAFWLQIAQTYGYISAKMQRAKLFHEWLLMKLLRTEQDMQLTPASQGTGPFRNGGVIQTSSIFRELPFELYLKTIGLTLAAPAVDEFMSNPKYPTTKIQDLPEEVRKVVFGPKPKFRRGLRQMFDILGALQVVTPVAEQDSEQGPSSEVGDSRARERILGNESLAWSYRLNWRIPLRDYAREDPPLIRYFNIVTHDIWREFWFQLEFVCARQDLEGWEAIDVDATVQNDDLQVLSERVRGLGGRADPLGNITLVRNWRAAFQMTPEQRTTLDSYVNRATGETPLENDSMCRKLADQLGLNVQRVKNYYRRFDEEYQRKLATTPRKPRGKRKKRFETGDNDPNKRPRSLRGWRMGRWQYGQVPLKHEGGMGGPYHPSAYPANELAGQLQYFYAQHGGSSASTPQEQADALERMRAAGQRVKRAMLIRRQGRPSYRKSLRDANVISRQVAAAASGHEEHNMEQIPVIGDQDRFQDQYQAAAKRVRSYWSPEEDDILIHAYAIIRNSFPKGTTFMWLPVGKLFKQRDAKRPGEIARRRFVVLWKSVAMQDRIKVLETHWPSVKAAGIAEGKIHIPITAGPVDWDLRPMIEYFRHYMANMLSSAPETVGPFIPLPGTLEDIHKNFNIVVAAQKTAIWQPTDLPDLLESNSKTSLVQHMAVLYARPLTANIWDSELLDFRYGENDKQSRELHLLKTLIKMIYMTPAESYNPTLAFSVLQSHPSDLIIQALQALRDEQSIVKMKNLSDRGLPGRGFQLSDKFLATLAGTLPQRLLPQAVMFRRQLLNDLREGGHVFSPLISGGGMFTLLDSLSAGEITATPCLIGAGDESKDEEDETNVYTDIIVQPSEVLREKLLQDAQREKGKRPIDTGSETETAKRSRTVAGDGSRRAAPAEALTDVENASTKAEMASPDEPIDIQTAEDVLENAAMDPEEKAWVRKIYEMVTGAGADGMTEHDLKHALQPFQITGNTFNHYITILKTKLRVQPDNIPLVTVCGFTDIHYVSYVFLDQWTLPVVSPIPEDMGPNPIAPKVTKKAYRTPPRLWYDMNGKKIDSVLRGCMEAVLGSVMQKPGIYESKLQRRFASVMTRVELHEVLQMLVGKGAARRRTLVKPAMPSNPLLSLFGAEGNDGFRDAGPEEIDEEITCYWAQPNWFMHTMGL</sequence>
<dbReference type="InterPro" id="IPR056020">
    <property type="entry name" value="DUF7599"/>
</dbReference>
<dbReference type="EMBL" id="JADGJD010000227">
    <property type="protein sequence ID" value="KAJ3053203.1"/>
    <property type="molecule type" value="Genomic_DNA"/>
</dbReference>
<dbReference type="InterPro" id="IPR044210">
    <property type="entry name" value="Tfc3-like"/>
</dbReference>
<dbReference type="SUPFAM" id="SSF46785">
    <property type="entry name" value="Winged helix' DNA-binding domain"/>
    <property type="match status" value="1"/>
</dbReference>
<evidence type="ECO:0000256" key="1">
    <source>
        <dbReference type="ARBA" id="ARBA00004123"/>
    </source>
</evidence>
<dbReference type="Proteomes" id="UP001212841">
    <property type="component" value="Unassembled WGS sequence"/>
</dbReference>
<dbReference type="InterPro" id="IPR013083">
    <property type="entry name" value="Znf_RING/FYVE/PHD"/>
</dbReference>
<dbReference type="InterPro" id="IPR007309">
    <property type="entry name" value="TFIIIC_Bblock-bd"/>
</dbReference>
<evidence type="ECO:0000256" key="6">
    <source>
        <dbReference type="ARBA" id="ARBA00023125"/>
    </source>
</evidence>
<evidence type="ECO:0000256" key="5">
    <source>
        <dbReference type="ARBA" id="ARBA00022833"/>
    </source>
</evidence>
<evidence type="ECO:0000256" key="7">
    <source>
        <dbReference type="ARBA" id="ARBA00023163"/>
    </source>
</evidence>
<feature type="compositionally biased region" description="Acidic residues" evidence="9">
    <location>
        <begin position="90"/>
        <end position="101"/>
    </location>
</feature>
<dbReference type="Pfam" id="PF04182">
    <property type="entry name" value="B-block_TFIIIC"/>
    <property type="match status" value="1"/>
</dbReference>
<dbReference type="Pfam" id="PF20222">
    <property type="entry name" value="DUF6581"/>
    <property type="match status" value="1"/>
</dbReference>
<dbReference type="Pfam" id="PF00628">
    <property type="entry name" value="PHD"/>
    <property type="match status" value="1"/>
</dbReference>
<dbReference type="InterPro" id="IPR019787">
    <property type="entry name" value="Znf_PHD-finger"/>
</dbReference>
<feature type="region of interest" description="Disordered" evidence="9">
    <location>
        <begin position="1832"/>
        <end position="1884"/>
    </location>
</feature>
<feature type="compositionally biased region" description="Basic and acidic residues" evidence="9">
    <location>
        <begin position="915"/>
        <end position="924"/>
    </location>
</feature>
<feature type="region of interest" description="Disordered" evidence="9">
    <location>
        <begin position="911"/>
        <end position="975"/>
    </location>
</feature>
<evidence type="ECO:0000259" key="10">
    <source>
        <dbReference type="SMART" id="SM00249"/>
    </source>
</evidence>
<dbReference type="PANTHER" id="PTHR15180:SF1">
    <property type="entry name" value="GENERAL TRANSCRIPTION FACTOR 3C POLYPEPTIDE 1"/>
    <property type="match status" value="1"/>
</dbReference>
<dbReference type="InterPro" id="IPR036388">
    <property type="entry name" value="WH-like_DNA-bd_sf"/>
</dbReference>
<feature type="compositionally biased region" description="Pro residues" evidence="9">
    <location>
        <begin position="953"/>
        <end position="964"/>
    </location>
</feature>
<comment type="caution">
    <text evidence="11">The sequence shown here is derived from an EMBL/GenBank/DDBJ whole genome shotgun (WGS) entry which is preliminary data.</text>
</comment>
<feature type="compositionally biased region" description="Low complexity" evidence="9">
    <location>
        <begin position="62"/>
        <end position="71"/>
    </location>
</feature>
<dbReference type="InterPro" id="IPR056467">
    <property type="entry name" value="eWH_GTF3C1"/>
</dbReference>
<feature type="region of interest" description="Disordered" evidence="9">
    <location>
        <begin position="670"/>
        <end position="746"/>
    </location>
</feature>
<dbReference type="InterPro" id="IPR001965">
    <property type="entry name" value="Znf_PHD"/>
</dbReference>
<dbReference type="GO" id="GO:0006384">
    <property type="term" value="P:transcription initiation at RNA polymerase III promoter"/>
    <property type="evidence" value="ECO:0007669"/>
    <property type="project" value="InterPro"/>
</dbReference>
<dbReference type="GO" id="GO:0000127">
    <property type="term" value="C:transcription factor TFIIIC complex"/>
    <property type="evidence" value="ECO:0007669"/>
    <property type="project" value="InterPro"/>
</dbReference>
<evidence type="ECO:0000256" key="9">
    <source>
        <dbReference type="SAM" id="MobiDB-lite"/>
    </source>
</evidence>
<dbReference type="GO" id="GO:0003677">
    <property type="term" value="F:DNA binding"/>
    <property type="evidence" value="ECO:0007669"/>
    <property type="project" value="UniProtKB-KW"/>
</dbReference>
<feature type="compositionally biased region" description="Acidic residues" evidence="9">
    <location>
        <begin position="519"/>
        <end position="530"/>
    </location>
</feature>
<dbReference type="InterPro" id="IPR035625">
    <property type="entry name" value="Tfc3-like_eWH"/>
</dbReference>
<keyword evidence="4" id="KW-0863">Zinc-finger</keyword>
<dbReference type="InterPro" id="IPR046488">
    <property type="entry name" value="Sfc3/Tfc3_C"/>
</dbReference>
<dbReference type="SMART" id="SM00249">
    <property type="entry name" value="PHD"/>
    <property type="match status" value="1"/>
</dbReference>
<evidence type="ECO:0000256" key="2">
    <source>
        <dbReference type="ARBA" id="ARBA00022553"/>
    </source>
</evidence>
<feature type="compositionally biased region" description="Pro residues" evidence="9">
    <location>
        <begin position="676"/>
        <end position="696"/>
    </location>
</feature>
<keyword evidence="8" id="KW-0539">Nucleus</keyword>
<feature type="domain" description="Zinc finger PHD-type" evidence="10">
    <location>
        <begin position="620"/>
        <end position="667"/>
    </location>
</feature>
<proteinExistence type="predicted"/>